<evidence type="ECO:0000256" key="1">
    <source>
        <dbReference type="SAM" id="MobiDB-lite"/>
    </source>
</evidence>
<feature type="compositionally biased region" description="Basic and acidic residues" evidence="1">
    <location>
        <begin position="265"/>
        <end position="283"/>
    </location>
</feature>
<dbReference type="Proteomes" id="UP001159427">
    <property type="component" value="Unassembled WGS sequence"/>
</dbReference>
<proteinExistence type="predicted"/>
<feature type="region of interest" description="Disordered" evidence="1">
    <location>
        <begin position="265"/>
        <end position="451"/>
    </location>
</feature>
<feature type="compositionally biased region" description="Low complexity" evidence="1">
    <location>
        <begin position="419"/>
        <end position="434"/>
    </location>
</feature>
<reference evidence="3 4" key="1">
    <citation type="submission" date="2022-05" db="EMBL/GenBank/DDBJ databases">
        <authorList>
            <consortium name="Genoscope - CEA"/>
            <person name="William W."/>
        </authorList>
    </citation>
    <scope>NUCLEOTIDE SEQUENCE [LARGE SCALE GENOMIC DNA]</scope>
</reference>
<evidence type="ECO:0000313" key="4">
    <source>
        <dbReference type="Proteomes" id="UP001159427"/>
    </source>
</evidence>
<dbReference type="PROSITE" id="PS50858">
    <property type="entry name" value="BSD"/>
    <property type="match status" value="1"/>
</dbReference>
<dbReference type="Gene3D" id="1.10.3970.10">
    <property type="entry name" value="BSD domain"/>
    <property type="match status" value="1"/>
</dbReference>
<keyword evidence="4" id="KW-1185">Reference proteome</keyword>
<organism evidence="3 4">
    <name type="scientific">Porites evermanni</name>
    <dbReference type="NCBI Taxonomy" id="104178"/>
    <lineage>
        <taxon>Eukaryota</taxon>
        <taxon>Metazoa</taxon>
        <taxon>Cnidaria</taxon>
        <taxon>Anthozoa</taxon>
        <taxon>Hexacorallia</taxon>
        <taxon>Scleractinia</taxon>
        <taxon>Fungiina</taxon>
        <taxon>Poritidae</taxon>
        <taxon>Porites</taxon>
    </lineage>
</organism>
<comment type="caution">
    <text evidence="3">The sequence shown here is derived from an EMBL/GenBank/DDBJ whole genome shotgun (WGS) entry which is preliminary data.</text>
</comment>
<accession>A0ABN8LZC8</accession>
<feature type="compositionally biased region" description="Basic and acidic residues" evidence="1">
    <location>
        <begin position="304"/>
        <end position="324"/>
    </location>
</feature>
<dbReference type="PANTHER" id="PTHR16019:SF5">
    <property type="entry name" value="BSD DOMAIN-CONTAINING PROTEIN 1"/>
    <property type="match status" value="1"/>
</dbReference>
<sequence>MLDLISFHSGGAGWWGSWGSELLSSVRDKSAEALNMVKHDLSEFVSTIQHDTSAVVADTATAVKESLKVEEEESEGTSVHFKQGVSKFLGTLSNSLRENISHVTAVAAVTSDGPEPVFDRMQARLHEIQTDPATFCSEPDGHFGVYEEWCKTFDPEQHKGEISELLVNVPEIRALYAKLVPSAVSHILFWQRYFYKVHQLEQEEKKRAALVARANQAEDEELGWGDDDLWDTEEAGVESVLNKHVEGSKDVVLDKRSLTRLEEKELMNEVSDQGKSEQTEAAKKSPTAVGKQEKIDDTTALNKDTSEETTERDKLELKENKETLQEDATELSVSKRTEHIPVSQETKPEITNVQQKDPSTSEVSNLQTADKPSDATTGHELQTATHKRDNSSGSLDSSWSKLSEANSDKEGMNRERIIGSGHSSSSSSGVLVPSVDDKDVDWDEDLDLDADDMSEEEVKRIMENMAANKQETGNQEDADVDDDDWENWD</sequence>
<feature type="compositionally biased region" description="Polar residues" evidence="1">
    <location>
        <begin position="343"/>
        <end position="384"/>
    </location>
</feature>
<dbReference type="InterPro" id="IPR051494">
    <property type="entry name" value="BSD_domain-containing"/>
</dbReference>
<dbReference type="EMBL" id="CALNXI010000181">
    <property type="protein sequence ID" value="CAH3021403.1"/>
    <property type="molecule type" value="Genomic_DNA"/>
</dbReference>
<dbReference type="InterPro" id="IPR005607">
    <property type="entry name" value="BSD_dom"/>
</dbReference>
<feature type="compositionally biased region" description="Acidic residues" evidence="1">
    <location>
        <begin position="438"/>
        <end position="451"/>
    </location>
</feature>
<dbReference type="Pfam" id="PF03909">
    <property type="entry name" value="BSD"/>
    <property type="match status" value="1"/>
</dbReference>
<name>A0ABN8LZC8_9CNID</name>
<feature type="compositionally biased region" description="Low complexity" evidence="1">
    <location>
        <begin position="391"/>
        <end position="403"/>
    </location>
</feature>
<evidence type="ECO:0000259" key="2">
    <source>
        <dbReference type="PROSITE" id="PS50858"/>
    </source>
</evidence>
<feature type="region of interest" description="Disordered" evidence="1">
    <location>
        <begin position="464"/>
        <end position="489"/>
    </location>
</feature>
<feature type="compositionally biased region" description="Acidic residues" evidence="1">
    <location>
        <begin position="474"/>
        <end position="489"/>
    </location>
</feature>
<dbReference type="SMART" id="SM00751">
    <property type="entry name" value="BSD"/>
    <property type="match status" value="1"/>
</dbReference>
<protein>
    <recommendedName>
        <fullName evidence="2">BSD domain-containing protein</fullName>
    </recommendedName>
</protein>
<feature type="domain" description="BSD" evidence="2">
    <location>
        <begin position="149"/>
        <end position="201"/>
    </location>
</feature>
<dbReference type="PANTHER" id="PTHR16019">
    <property type="entry name" value="SYNAPSE-ASSOCIATED PROTEIN"/>
    <property type="match status" value="1"/>
</dbReference>
<feature type="compositionally biased region" description="Basic and acidic residues" evidence="1">
    <location>
        <begin position="406"/>
        <end position="417"/>
    </location>
</feature>
<dbReference type="SUPFAM" id="SSF140383">
    <property type="entry name" value="BSD domain-like"/>
    <property type="match status" value="1"/>
</dbReference>
<evidence type="ECO:0000313" key="3">
    <source>
        <dbReference type="EMBL" id="CAH3021403.1"/>
    </source>
</evidence>
<gene>
    <name evidence="3" type="ORF">PEVE_00011273</name>
</gene>
<dbReference type="InterPro" id="IPR035925">
    <property type="entry name" value="BSD_dom_sf"/>
</dbReference>